<dbReference type="eggNOG" id="KOG4569">
    <property type="taxonomic scope" value="Eukaryota"/>
</dbReference>
<dbReference type="PANTHER" id="PTHR45908">
    <property type="entry name" value="PROTEIN CBG11750-RELATED"/>
    <property type="match status" value="1"/>
</dbReference>
<accession>Q23KD8</accession>
<feature type="domain" description="Fungal lipase-type" evidence="2">
    <location>
        <begin position="94"/>
        <end position="225"/>
    </location>
</feature>
<dbReference type="InterPro" id="IPR029058">
    <property type="entry name" value="AB_hydrolase_fold"/>
</dbReference>
<gene>
    <name evidence="3" type="ORF">TTHERM_00193970</name>
</gene>
<dbReference type="KEGG" id="tet:TTHERM_00193970"/>
<dbReference type="InParanoid" id="Q23KD8"/>
<dbReference type="GeneID" id="7844626"/>
<evidence type="ECO:0000256" key="1">
    <source>
        <dbReference type="SAM" id="SignalP"/>
    </source>
</evidence>
<keyword evidence="1" id="KW-0732">Signal</keyword>
<dbReference type="Proteomes" id="UP000009168">
    <property type="component" value="Unassembled WGS sequence"/>
</dbReference>
<name>Q23KD8_TETTS</name>
<dbReference type="CDD" id="cd00519">
    <property type="entry name" value="Lipase_3"/>
    <property type="match status" value="1"/>
</dbReference>
<protein>
    <submittedName>
        <fullName evidence="3">Lipase family protein</fullName>
    </submittedName>
</protein>
<dbReference type="OrthoDB" id="345705at2759"/>
<dbReference type="SUPFAM" id="SSF53474">
    <property type="entry name" value="alpha/beta-Hydrolases"/>
    <property type="match status" value="1"/>
</dbReference>
<dbReference type="EMBL" id="GG662673">
    <property type="protein sequence ID" value="EAR96905.3"/>
    <property type="molecule type" value="Genomic_DNA"/>
</dbReference>
<dbReference type="InterPro" id="IPR002921">
    <property type="entry name" value="Fungal_lipase-type"/>
</dbReference>
<evidence type="ECO:0000313" key="3">
    <source>
        <dbReference type="EMBL" id="EAR96905.3"/>
    </source>
</evidence>
<dbReference type="Gene3D" id="3.40.50.1820">
    <property type="entry name" value="alpha/beta hydrolase"/>
    <property type="match status" value="1"/>
</dbReference>
<reference evidence="4" key="1">
    <citation type="journal article" date="2006" name="PLoS Biol.">
        <title>Macronuclear genome sequence of the ciliate Tetrahymena thermophila, a model eukaryote.</title>
        <authorList>
            <person name="Eisen J.A."/>
            <person name="Coyne R.S."/>
            <person name="Wu M."/>
            <person name="Wu D."/>
            <person name="Thiagarajan M."/>
            <person name="Wortman J.R."/>
            <person name="Badger J.H."/>
            <person name="Ren Q."/>
            <person name="Amedeo P."/>
            <person name="Jones K.M."/>
            <person name="Tallon L.J."/>
            <person name="Delcher A.L."/>
            <person name="Salzberg S.L."/>
            <person name="Silva J.C."/>
            <person name="Haas B.J."/>
            <person name="Majoros W.H."/>
            <person name="Farzad M."/>
            <person name="Carlton J.M."/>
            <person name="Smith R.K. Jr."/>
            <person name="Garg J."/>
            <person name="Pearlman R.E."/>
            <person name="Karrer K.M."/>
            <person name="Sun L."/>
            <person name="Manning G."/>
            <person name="Elde N.C."/>
            <person name="Turkewitz A.P."/>
            <person name="Asai D.J."/>
            <person name="Wilkes D.E."/>
            <person name="Wang Y."/>
            <person name="Cai H."/>
            <person name="Collins K."/>
            <person name="Stewart B.A."/>
            <person name="Lee S.R."/>
            <person name="Wilamowska K."/>
            <person name="Weinberg Z."/>
            <person name="Ruzzo W.L."/>
            <person name="Wloga D."/>
            <person name="Gaertig J."/>
            <person name="Frankel J."/>
            <person name="Tsao C.-C."/>
            <person name="Gorovsky M.A."/>
            <person name="Keeling P.J."/>
            <person name="Waller R.F."/>
            <person name="Patron N.J."/>
            <person name="Cherry J.M."/>
            <person name="Stover N.A."/>
            <person name="Krieger C.J."/>
            <person name="del Toro C."/>
            <person name="Ryder H.F."/>
            <person name="Williamson S.C."/>
            <person name="Barbeau R.A."/>
            <person name="Hamilton E.P."/>
            <person name="Orias E."/>
        </authorList>
    </citation>
    <scope>NUCLEOTIDE SEQUENCE [LARGE SCALE GENOMIC DNA]</scope>
    <source>
        <strain evidence="4">SB210</strain>
    </source>
</reference>
<proteinExistence type="predicted"/>
<sequence>MNKILIFALVYCFLIGISESKRASQIPNTYDPDFSLKMAHYAWAARCQQDTIQSWTCGTPCQLNPNITDVQVFYNSTHHSLGFIGYDYFNQMIVLSFRPTMDNLNWLYDFDYFKINYSYCQGCQVHRGFLFTWNDLRQNVLAYTQFLVSKYPNAPLIITGHSLGAAVSMLAAVEINHYIKKVDYIYNYGQPRVGNKQFADFCESIIPVIYRIIHNRDPVPHVPLQKMGFQHTRTEVWYNKNNTSYQVCKGSEDPQCSDKIKEYLPFDHAWYMGFNIGTDCP</sequence>
<organism evidence="3 4">
    <name type="scientific">Tetrahymena thermophila (strain SB210)</name>
    <dbReference type="NCBI Taxonomy" id="312017"/>
    <lineage>
        <taxon>Eukaryota</taxon>
        <taxon>Sar</taxon>
        <taxon>Alveolata</taxon>
        <taxon>Ciliophora</taxon>
        <taxon>Intramacronucleata</taxon>
        <taxon>Oligohymenophorea</taxon>
        <taxon>Hymenostomatida</taxon>
        <taxon>Tetrahymenina</taxon>
        <taxon>Tetrahymenidae</taxon>
        <taxon>Tetrahymena</taxon>
    </lineage>
</organism>
<feature type="chain" id="PRO_5004201816" evidence="1">
    <location>
        <begin position="21"/>
        <end position="281"/>
    </location>
</feature>
<dbReference type="HOGENOM" id="CLU_032957_5_0_1"/>
<dbReference type="GO" id="GO:0006629">
    <property type="term" value="P:lipid metabolic process"/>
    <property type="evidence" value="ECO:0007669"/>
    <property type="project" value="InterPro"/>
</dbReference>
<dbReference type="ESTHER" id="tetts-q23kd8">
    <property type="family name" value="Lipase_3"/>
</dbReference>
<dbReference type="Pfam" id="PF01764">
    <property type="entry name" value="Lipase_3"/>
    <property type="match status" value="1"/>
</dbReference>
<evidence type="ECO:0000313" key="4">
    <source>
        <dbReference type="Proteomes" id="UP000009168"/>
    </source>
</evidence>
<feature type="signal peptide" evidence="1">
    <location>
        <begin position="1"/>
        <end position="20"/>
    </location>
</feature>
<evidence type="ECO:0000259" key="2">
    <source>
        <dbReference type="Pfam" id="PF01764"/>
    </source>
</evidence>
<dbReference type="AlphaFoldDB" id="Q23KD8"/>
<dbReference type="RefSeq" id="XP_001017150.3">
    <property type="nucleotide sequence ID" value="XM_001017150.3"/>
</dbReference>
<keyword evidence="4" id="KW-1185">Reference proteome</keyword>